<comment type="caution">
    <text evidence="2">The sequence shown here is derived from an EMBL/GenBank/DDBJ whole genome shotgun (WGS) entry which is preliminary data.</text>
</comment>
<feature type="transmembrane region" description="Helical" evidence="1">
    <location>
        <begin position="134"/>
        <end position="162"/>
    </location>
</feature>
<dbReference type="EMBL" id="MFCV01000020">
    <property type="protein sequence ID" value="OGE32841.1"/>
    <property type="molecule type" value="Genomic_DNA"/>
</dbReference>
<evidence type="ECO:0000313" key="2">
    <source>
        <dbReference type="EMBL" id="OGE32841.1"/>
    </source>
</evidence>
<name>A0A1F5JWL7_9BACT</name>
<sequence>MDQVVIQGIGFVALLFVIFSFQKNKRLALLSFMLIGLLLFVVHYSLLGAWIGALMNLIEAGMVFVAFKKETRLWAQQKFWPYLFISLFIIAGAVTSKSWVDSFPVLAQIFGTIAVWQTNPRAIRFIMLAPRPLWFIYNLIVGSYAGMATEIFIFLSVVTGIVRFDILGKPKKQAKE</sequence>
<feature type="transmembrane region" description="Helical" evidence="1">
    <location>
        <begin position="79"/>
        <end position="100"/>
    </location>
</feature>
<evidence type="ECO:0008006" key="4">
    <source>
        <dbReference type="Google" id="ProtNLM"/>
    </source>
</evidence>
<feature type="transmembrane region" description="Helical" evidence="1">
    <location>
        <begin position="27"/>
        <end position="44"/>
    </location>
</feature>
<protein>
    <recommendedName>
        <fullName evidence="4">YgjV family protein</fullName>
    </recommendedName>
</protein>
<keyword evidence="1" id="KW-1133">Transmembrane helix</keyword>
<evidence type="ECO:0000256" key="1">
    <source>
        <dbReference type="SAM" id="Phobius"/>
    </source>
</evidence>
<keyword evidence="1" id="KW-0812">Transmembrane</keyword>
<dbReference type="InterPro" id="IPR019629">
    <property type="entry name" value="Uncharacterised_HI1736/YgjV"/>
</dbReference>
<dbReference type="AlphaFoldDB" id="A0A1F5JWL7"/>
<organism evidence="2 3">
    <name type="scientific">Candidatus Daviesbacteria bacterium RIFCSPHIGHO2_02_FULL_36_13</name>
    <dbReference type="NCBI Taxonomy" id="1797768"/>
    <lineage>
        <taxon>Bacteria</taxon>
        <taxon>Candidatus Daviesiibacteriota</taxon>
    </lineage>
</organism>
<feature type="transmembrane region" description="Helical" evidence="1">
    <location>
        <begin position="6"/>
        <end position="22"/>
    </location>
</feature>
<feature type="transmembrane region" description="Helical" evidence="1">
    <location>
        <begin position="50"/>
        <end position="67"/>
    </location>
</feature>
<dbReference type="Proteomes" id="UP000176902">
    <property type="component" value="Unassembled WGS sequence"/>
</dbReference>
<gene>
    <name evidence="2" type="ORF">A3C59_04430</name>
</gene>
<dbReference type="Pfam" id="PF10688">
    <property type="entry name" value="Imp-YgjV"/>
    <property type="match status" value="1"/>
</dbReference>
<keyword evidence="1" id="KW-0472">Membrane</keyword>
<proteinExistence type="predicted"/>
<accession>A0A1F5JWL7</accession>
<evidence type="ECO:0000313" key="3">
    <source>
        <dbReference type="Proteomes" id="UP000176902"/>
    </source>
</evidence>
<reference evidence="2 3" key="1">
    <citation type="journal article" date="2016" name="Nat. Commun.">
        <title>Thousands of microbial genomes shed light on interconnected biogeochemical processes in an aquifer system.</title>
        <authorList>
            <person name="Anantharaman K."/>
            <person name="Brown C.T."/>
            <person name="Hug L.A."/>
            <person name="Sharon I."/>
            <person name="Castelle C.J."/>
            <person name="Probst A.J."/>
            <person name="Thomas B.C."/>
            <person name="Singh A."/>
            <person name="Wilkins M.J."/>
            <person name="Karaoz U."/>
            <person name="Brodie E.L."/>
            <person name="Williams K.H."/>
            <person name="Hubbard S.S."/>
            <person name="Banfield J.F."/>
        </authorList>
    </citation>
    <scope>NUCLEOTIDE SEQUENCE [LARGE SCALE GENOMIC DNA]</scope>
</reference>